<protein>
    <recommendedName>
        <fullName evidence="3">MADS-box domain-containing protein</fullName>
    </recommendedName>
</protein>
<gene>
    <name evidence="1" type="ORF">MTR67_025035</name>
</gene>
<dbReference type="GO" id="GO:0046983">
    <property type="term" value="F:protein dimerization activity"/>
    <property type="evidence" value="ECO:0007669"/>
    <property type="project" value="InterPro"/>
</dbReference>
<keyword evidence="2" id="KW-1185">Reference proteome</keyword>
<evidence type="ECO:0000313" key="2">
    <source>
        <dbReference type="Proteomes" id="UP001234989"/>
    </source>
</evidence>
<evidence type="ECO:0008006" key="3">
    <source>
        <dbReference type="Google" id="ProtNLM"/>
    </source>
</evidence>
<dbReference type="InterPro" id="IPR036879">
    <property type="entry name" value="TF_MADSbox_sf"/>
</dbReference>
<accession>A0AAF0R2S6</accession>
<dbReference type="AlphaFoldDB" id="A0AAF0R2S6"/>
<organism evidence="1 2">
    <name type="scientific">Solanum verrucosum</name>
    <dbReference type="NCBI Taxonomy" id="315347"/>
    <lineage>
        <taxon>Eukaryota</taxon>
        <taxon>Viridiplantae</taxon>
        <taxon>Streptophyta</taxon>
        <taxon>Embryophyta</taxon>
        <taxon>Tracheophyta</taxon>
        <taxon>Spermatophyta</taxon>
        <taxon>Magnoliopsida</taxon>
        <taxon>eudicotyledons</taxon>
        <taxon>Gunneridae</taxon>
        <taxon>Pentapetalae</taxon>
        <taxon>asterids</taxon>
        <taxon>lamiids</taxon>
        <taxon>Solanales</taxon>
        <taxon>Solanaceae</taxon>
        <taxon>Solanoideae</taxon>
        <taxon>Solaneae</taxon>
        <taxon>Solanum</taxon>
    </lineage>
</organism>
<dbReference type="EMBL" id="CP133616">
    <property type="protein sequence ID" value="WMV31650.1"/>
    <property type="molecule type" value="Genomic_DNA"/>
</dbReference>
<dbReference type="GO" id="GO:0003677">
    <property type="term" value="F:DNA binding"/>
    <property type="evidence" value="ECO:0007669"/>
    <property type="project" value="InterPro"/>
</dbReference>
<evidence type="ECO:0000313" key="1">
    <source>
        <dbReference type="EMBL" id="WMV31650.1"/>
    </source>
</evidence>
<dbReference type="Proteomes" id="UP001234989">
    <property type="component" value="Chromosome 5"/>
</dbReference>
<sequence length="200" mass="23431">MTKNSDELRNEKKARDIADLFKTAKELSILCGILVSIIILNPGEFIPIMWPNEFEAKGILTRYLGFSEDERRKKFVEHETYLTDKLIDRKLIIEEKVRRSEEKKSKFMFKQLYDRNVKVSELKLDAKEIRGLLKLSALTRVQLDERKKQFDQQSQIFQPASLFCNFDSTTRNDVDHNDFQVVDTSLSLLVGRGIKRGRNE</sequence>
<dbReference type="SUPFAM" id="SSF55455">
    <property type="entry name" value="SRF-like"/>
    <property type="match status" value="1"/>
</dbReference>
<dbReference type="Gene3D" id="3.40.1810.10">
    <property type="entry name" value="Transcription factor, MADS-box"/>
    <property type="match status" value="1"/>
</dbReference>
<name>A0AAF0R2S6_SOLVR</name>
<proteinExistence type="predicted"/>
<reference evidence="1" key="1">
    <citation type="submission" date="2023-08" db="EMBL/GenBank/DDBJ databases">
        <title>A de novo genome assembly of Solanum verrucosum Schlechtendal, a Mexican diploid species geographically isolated from the other diploid A-genome species in potato relatives.</title>
        <authorList>
            <person name="Hosaka K."/>
        </authorList>
    </citation>
    <scope>NUCLEOTIDE SEQUENCE</scope>
    <source>
        <tissue evidence="1">Young leaves</tissue>
    </source>
</reference>